<keyword evidence="3" id="KW-0804">Transcription</keyword>
<evidence type="ECO:0000256" key="1">
    <source>
        <dbReference type="ARBA" id="ARBA00023015"/>
    </source>
</evidence>
<dbReference type="PANTHER" id="PTHR43280">
    <property type="entry name" value="ARAC-FAMILY TRANSCRIPTIONAL REGULATOR"/>
    <property type="match status" value="1"/>
</dbReference>
<keyword evidence="1" id="KW-0805">Transcription regulation</keyword>
<dbReference type="Proteomes" id="UP000838821">
    <property type="component" value="Unassembled WGS sequence"/>
</dbReference>
<dbReference type="SUPFAM" id="SSF46689">
    <property type="entry name" value="Homeodomain-like"/>
    <property type="match status" value="2"/>
</dbReference>
<dbReference type="RefSeq" id="WP_236291070.1">
    <property type="nucleotide sequence ID" value="NZ_CAKMMW010000018.1"/>
</dbReference>
<dbReference type="SUPFAM" id="SSF51215">
    <property type="entry name" value="Regulatory protein AraC"/>
    <property type="match status" value="1"/>
</dbReference>
<accession>A0ABN8H0T0</accession>
<dbReference type="Pfam" id="PF02311">
    <property type="entry name" value="AraC_binding"/>
    <property type="match status" value="1"/>
</dbReference>
<evidence type="ECO:0000259" key="4">
    <source>
        <dbReference type="PROSITE" id="PS01124"/>
    </source>
</evidence>
<proteinExistence type="predicted"/>
<gene>
    <name evidence="5" type="primary">araC_11</name>
    <name evidence="5" type="ORF">PAECIP111891_04944</name>
</gene>
<sequence length="282" mass="32407">MLTTSDILRQCLSNLRTNVVSAAMTQVPRSWGAHDFIPHLHKLYFIKEGEGWIQIDDQVFEPKPGQLLLLPAETRQSLASISSNTYLKYWCHFSASIGDTDLFQMLDTSYLLTIPQHEFPLIENIFEKLILQLKENHALSALLVNAALLELLHFFLERAGVHNMFKQSPLSFEKLTTVIQYINLHLSLPIKLEELALIIHVEPNYFAKLFKNMLGLSPMQYLNRMRIEKAKSLLIHSTLSVTEIAASVGFELHYFSRLFKSQESLSPLEYRIVKTHQSNIVL</sequence>
<dbReference type="InterPro" id="IPR037923">
    <property type="entry name" value="HTH-like"/>
</dbReference>
<organism evidence="5 6">
    <name type="scientific">Paenibacillus allorhizoplanae</name>
    <dbReference type="NCBI Taxonomy" id="2905648"/>
    <lineage>
        <taxon>Bacteria</taxon>
        <taxon>Bacillati</taxon>
        <taxon>Bacillota</taxon>
        <taxon>Bacilli</taxon>
        <taxon>Bacillales</taxon>
        <taxon>Paenibacillaceae</taxon>
        <taxon>Paenibacillus</taxon>
    </lineage>
</organism>
<evidence type="ECO:0000256" key="2">
    <source>
        <dbReference type="ARBA" id="ARBA00023125"/>
    </source>
</evidence>
<dbReference type="Pfam" id="PF12833">
    <property type="entry name" value="HTH_18"/>
    <property type="match status" value="1"/>
</dbReference>
<evidence type="ECO:0000313" key="6">
    <source>
        <dbReference type="Proteomes" id="UP000838821"/>
    </source>
</evidence>
<evidence type="ECO:0000256" key="3">
    <source>
        <dbReference type="ARBA" id="ARBA00023163"/>
    </source>
</evidence>
<keyword evidence="6" id="KW-1185">Reference proteome</keyword>
<protein>
    <submittedName>
        <fullName evidence="5">Arabinose operon regulatory protein</fullName>
    </submittedName>
</protein>
<feature type="domain" description="HTH araC/xylS-type" evidence="4">
    <location>
        <begin position="176"/>
        <end position="273"/>
    </location>
</feature>
<dbReference type="InterPro" id="IPR003313">
    <property type="entry name" value="AraC-bd"/>
</dbReference>
<reference evidence="5" key="1">
    <citation type="submission" date="2022-01" db="EMBL/GenBank/DDBJ databases">
        <authorList>
            <person name="Criscuolo A."/>
        </authorList>
    </citation>
    <scope>NUCLEOTIDE SEQUENCE</scope>
    <source>
        <strain evidence="5">CIP111891</strain>
    </source>
</reference>
<dbReference type="SMART" id="SM00342">
    <property type="entry name" value="HTH_ARAC"/>
    <property type="match status" value="1"/>
</dbReference>
<dbReference type="PROSITE" id="PS00041">
    <property type="entry name" value="HTH_ARAC_FAMILY_1"/>
    <property type="match status" value="1"/>
</dbReference>
<dbReference type="InterPro" id="IPR018062">
    <property type="entry name" value="HTH_AraC-typ_CS"/>
</dbReference>
<dbReference type="InterPro" id="IPR018060">
    <property type="entry name" value="HTH_AraC"/>
</dbReference>
<dbReference type="Gene3D" id="1.10.10.60">
    <property type="entry name" value="Homeodomain-like"/>
    <property type="match status" value="2"/>
</dbReference>
<comment type="caution">
    <text evidence="5">The sequence shown here is derived from an EMBL/GenBank/DDBJ whole genome shotgun (WGS) entry which is preliminary data.</text>
</comment>
<dbReference type="InterPro" id="IPR009057">
    <property type="entry name" value="Homeodomain-like_sf"/>
</dbReference>
<dbReference type="PANTHER" id="PTHR43280:SF28">
    <property type="entry name" value="HTH-TYPE TRANSCRIPTIONAL ACTIVATOR RHAS"/>
    <property type="match status" value="1"/>
</dbReference>
<dbReference type="PROSITE" id="PS01124">
    <property type="entry name" value="HTH_ARAC_FAMILY_2"/>
    <property type="match status" value="1"/>
</dbReference>
<dbReference type="Gene3D" id="2.60.120.280">
    <property type="entry name" value="Regulatory protein AraC"/>
    <property type="match status" value="1"/>
</dbReference>
<evidence type="ECO:0000313" key="5">
    <source>
        <dbReference type="EMBL" id="CAH1219641.1"/>
    </source>
</evidence>
<dbReference type="EMBL" id="CAKMMW010000018">
    <property type="protein sequence ID" value="CAH1219641.1"/>
    <property type="molecule type" value="Genomic_DNA"/>
</dbReference>
<keyword evidence="2" id="KW-0238">DNA-binding</keyword>
<name>A0ABN8H0T0_9BACL</name>